<dbReference type="KEGG" id="pta:HPL003_01640"/>
<dbReference type="STRING" id="985665.HPL003_01640"/>
<reference evidence="1 2" key="3">
    <citation type="journal article" date="2012" name="J. Bacteriol.">
        <title>Genome Sequence of Paenibacillus terrae HPL-003, a Xylanase-Producing Bacterium Isolated from Soil Found in Forest Residue.</title>
        <authorList>
            <person name="Shin S.H."/>
            <person name="Kim S."/>
            <person name="Kim J.Y."/>
            <person name="Song H.Y."/>
            <person name="Cho S.J."/>
            <person name="Kim D.R."/>
            <person name="Lee K.I."/>
            <person name="Lim H.K."/>
            <person name="Park N.J."/>
            <person name="Hwang I.T."/>
            <person name="Yang K.S."/>
        </authorList>
    </citation>
    <scope>NUCLEOTIDE SEQUENCE [LARGE SCALE GENOMIC DNA]</scope>
    <source>
        <strain evidence="1 2">HPL-003</strain>
    </source>
</reference>
<reference evidence="2" key="1">
    <citation type="submission" date="2011-11" db="EMBL/GenBank/DDBJ databases">
        <title>Complete sequence of Paenibacillus terrae HPL-003.</title>
        <authorList>
            <person name="Shin S.H."/>
            <person name="Kim S."/>
            <person name="Kim J.Y."/>
        </authorList>
    </citation>
    <scope>NUCLEOTIDE SEQUENCE [LARGE SCALE GENOMIC DNA]</scope>
    <source>
        <strain evidence="2">HPL-003</strain>
    </source>
</reference>
<proteinExistence type="predicted"/>
<dbReference type="AlphaFoldDB" id="G7VWP7"/>
<gene>
    <name evidence="1" type="ordered locus">HPL003_01640</name>
</gene>
<dbReference type="HOGENOM" id="CLU_2863666_0_0_9"/>
<dbReference type="Proteomes" id="UP000005876">
    <property type="component" value="Chromosome"/>
</dbReference>
<accession>G7VWP7</accession>
<evidence type="ECO:0000313" key="1">
    <source>
        <dbReference type="EMBL" id="AET57112.1"/>
    </source>
</evidence>
<protein>
    <submittedName>
        <fullName evidence="1">Uncharacterized protein</fullName>
    </submittedName>
</protein>
<dbReference type="EMBL" id="CP003107">
    <property type="protein sequence ID" value="AET57112.1"/>
    <property type="molecule type" value="Genomic_DNA"/>
</dbReference>
<evidence type="ECO:0000313" key="2">
    <source>
        <dbReference type="Proteomes" id="UP000005876"/>
    </source>
</evidence>
<sequence length="64" mass="7323">MVHTLFIKKGLLSSKLPHELMMAQGGIRQQIIVVTIHQSNPAVAAWKHKQLFHTLMYELKLFGL</sequence>
<organism evidence="1 2">
    <name type="scientific">Paenibacillus terrae (strain HPL-003)</name>
    <dbReference type="NCBI Taxonomy" id="985665"/>
    <lineage>
        <taxon>Bacteria</taxon>
        <taxon>Bacillati</taxon>
        <taxon>Bacillota</taxon>
        <taxon>Bacilli</taxon>
        <taxon>Bacillales</taxon>
        <taxon>Paenibacillaceae</taxon>
        <taxon>Paenibacillus</taxon>
    </lineage>
</organism>
<reference key="2">
    <citation type="submission" date="2011-11" db="EMBL/GenBank/DDBJ databases">
        <authorList>
            <person name="Shin S.H."/>
            <person name="Kim S."/>
            <person name="Kim J.Y."/>
        </authorList>
    </citation>
    <scope>NUCLEOTIDE SEQUENCE</scope>
    <source>
        <strain>HPL-003</strain>
    </source>
</reference>
<name>G7VWP7_PAETH</name>